<dbReference type="AlphaFoldDB" id="A0A9J2PIV4"/>
<dbReference type="Proteomes" id="UP000036681">
    <property type="component" value="Unplaced"/>
</dbReference>
<keyword evidence="1" id="KW-1185">Reference proteome</keyword>
<name>A0A9J2PIV4_ASCLU</name>
<dbReference type="WBParaSite" id="ALUE_0000950601-mRNA-1">
    <property type="protein sequence ID" value="ALUE_0000950601-mRNA-1"/>
    <property type="gene ID" value="ALUE_0000950601"/>
</dbReference>
<protein>
    <submittedName>
        <fullName evidence="2">Uncharacterized protein</fullName>
    </submittedName>
</protein>
<evidence type="ECO:0000313" key="2">
    <source>
        <dbReference type="WBParaSite" id="ALUE_0000950601-mRNA-1"/>
    </source>
</evidence>
<evidence type="ECO:0000313" key="1">
    <source>
        <dbReference type="Proteomes" id="UP000036681"/>
    </source>
</evidence>
<proteinExistence type="predicted"/>
<accession>A0A9J2PIV4</accession>
<sequence length="107" mass="12651">MHKSGEGWRNATRMQLPHHVDMAAQTTTSHPILHHKSPYIHTTKVAWVVGRHTASLQNSCRIQRKFPKTDLNFRTKPVRVFCSRCRTWLKQERTQRWVYSRTLRAAC</sequence>
<organism evidence="1 2">
    <name type="scientific">Ascaris lumbricoides</name>
    <name type="common">Giant roundworm</name>
    <dbReference type="NCBI Taxonomy" id="6252"/>
    <lineage>
        <taxon>Eukaryota</taxon>
        <taxon>Metazoa</taxon>
        <taxon>Ecdysozoa</taxon>
        <taxon>Nematoda</taxon>
        <taxon>Chromadorea</taxon>
        <taxon>Rhabditida</taxon>
        <taxon>Spirurina</taxon>
        <taxon>Ascaridomorpha</taxon>
        <taxon>Ascaridoidea</taxon>
        <taxon>Ascarididae</taxon>
        <taxon>Ascaris</taxon>
    </lineage>
</organism>
<reference evidence="2" key="1">
    <citation type="submission" date="2023-03" db="UniProtKB">
        <authorList>
            <consortium name="WormBaseParasite"/>
        </authorList>
    </citation>
    <scope>IDENTIFICATION</scope>
</reference>